<dbReference type="SUPFAM" id="SSF48008">
    <property type="entry name" value="GntR ligand-binding domain-like"/>
    <property type="match status" value="1"/>
</dbReference>
<dbReference type="GO" id="GO:0003677">
    <property type="term" value="F:DNA binding"/>
    <property type="evidence" value="ECO:0007669"/>
    <property type="project" value="UniProtKB-KW"/>
</dbReference>
<evidence type="ECO:0000313" key="6">
    <source>
        <dbReference type="EMBL" id="PWR03012.1"/>
    </source>
</evidence>
<reference evidence="6 7" key="1">
    <citation type="submission" date="2018-05" db="EMBL/GenBank/DDBJ databases">
        <title>Rhodobacteraceae gen. nov., sp. nov. isolated from sea water.</title>
        <authorList>
            <person name="Ren Y."/>
        </authorList>
    </citation>
    <scope>NUCLEOTIDE SEQUENCE [LARGE SCALE GENOMIC DNA]</scope>
    <source>
        <strain evidence="6 7">TG-679</strain>
    </source>
</reference>
<keyword evidence="7" id="KW-1185">Reference proteome</keyword>
<dbReference type="SUPFAM" id="SSF46785">
    <property type="entry name" value="Winged helix' DNA-binding domain"/>
    <property type="match status" value="1"/>
</dbReference>
<dbReference type="SMART" id="SM00895">
    <property type="entry name" value="FCD"/>
    <property type="match status" value="1"/>
</dbReference>
<dbReference type="Gene3D" id="1.20.120.530">
    <property type="entry name" value="GntR ligand-binding domain-like"/>
    <property type="match status" value="1"/>
</dbReference>
<organism evidence="6 7">
    <name type="scientific">Meridianimarinicoccus roseus</name>
    <dbReference type="NCBI Taxonomy" id="2072018"/>
    <lineage>
        <taxon>Bacteria</taxon>
        <taxon>Pseudomonadati</taxon>
        <taxon>Pseudomonadota</taxon>
        <taxon>Alphaproteobacteria</taxon>
        <taxon>Rhodobacterales</taxon>
        <taxon>Paracoccaceae</taxon>
        <taxon>Meridianimarinicoccus</taxon>
    </lineage>
</organism>
<dbReference type="GO" id="GO:0003700">
    <property type="term" value="F:DNA-binding transcription factor activity"/>
    <property type="evidence" value="ECO:0007669"/>
    <property type="project" value="InterPro"/>
</dbReference>
<dbReference type="Pfam" id="PF00392">
    <property type="entry name" value="GntR"/>
    <property type="match status" value="1"/>
</dbReference>
<dbReference type="InterPro" id="IPR008920">
    <property type="entry name" value="TF_FadR/GntR_C"/>
</dbReference>
<keyword evidence="3" id="KW-0804">Transcription</keyword>
<dbReference type="Proteomes" id="UP000245680">
    <property type="component" value="Unassembled WGS sequence"/>
</dbReference>
<feature type="region of interest" description="Disordered" evidence="4">
    <location>
        <begin position="1"/>
        <end position="20"/>
    </location>
</feature>
<dbReference type="PROSITE" id="PS50949">
    <property type="entry name" value="HTH_GNTR"/>
    <property type="match status" value="1"/>
</dbReference>
<dbReference type="CDD" id="cd07377">
    <property type="entry name" value="WHTH_GntR"/>
    <property type="match status" value="1"/>
</dbReference>
<keyword evidence="2" id="KW-0238">DNA-binding</keyword>
<dbReference type="SMART" id="SM00345">
    <property type="entry name" value="HTH_GNTR"/>
    <property type="match status" value="1"/>
</dbReference>
<proteinExistence type="predicted"/>
<evidence type="ECO:0000256" key="2">
    <source>
        <dbReference type="ARBA" id="ARBA00023125"/>
    </source>
</evidence>
<dbReference type="Gene3D" id="1.10.10.10">
    <property type="entry name" value="Winged helix-like DNA-binding domain superfamily/Winged helix DNA-binding domain"/>
    <property type="match status" value="1"/>
</dbReference>
<dbReference type="InterPro" id="IPR036390">
    <property type="entry name" value="WH_DNA-bd_sf"/>
</dbReference>
<dbReference type="InterPro" id="IPR011711">
    <property type="entry name" value="GntR_C"/>
</dbReference>
<dbReference type="EMBL" id="QGKU01000031">
    <property type="protein sequence ID" value="PWR03012.1"/>
    <property type="molecule type" value="Genomic_DNA"/>
</dbReference>
<evidence type="ECO:0000256" key="1">
    <source>
        <dbReference type="ARBA" id="ARBA00023015"/>
    </source>
</evidence>
<evidence type="ECO:0000256" key="3">
    <source>
        <dbReference type="ARBA" id="ARBA00023163"/>
    </source>
</evidence>
<accession>A0A2V2LD68</accession>
<dbReference type="PANTHER" id="PTHR43537">
    <property type="entry name" value="TRANSCRIPTIONAL REGULATOR, GNTR FAMILY"/>
    <property type="match status" value="1"/>
</dbReference>
<comment type="caution">
    <text evidence="6">The sequence shown here is derived from an EMBL/GenBank/DDBJ whole genome shotgun (WGS) entry which is preliminary data.</text>
</comment>
<protein>
    <submittedName>
        <fullName evidence="6">GntR family transcriptional regulator</fullName>
    </submittedName>
</protein>
<dbReference type="InterPro" id="IPR036388">
    <property type="entry name" value="WH-like_DNA-bd_sf"/>
</dbReference>
<name>A0A2V2LD68_9RHOB</name>
<evidence type="ECO:0000313" key="7">
    <source>
        <dbReference type="Proteomes" id="UP000245680"/>
    </source>
</evidence>
<sequence>MKDDRHSPGRRSGAARPARRVHSTMIAAQLEAEIIAGQIAAGTRLDEQSLTRRFGVSRTPVREALHALVARSLAQRIHYRGVVVTEITRDRVEEMFDAMGEIEALCGRLAAERMSIGERAGLEDLHRRMGEITGQGDASAYETANATFHELILHGTHNPDLIELGATLRLKLAPFRKSQLQSAERIARSNEEHGAIVNAILDRDPAEADRTLRRHLISAAREVLTRMP</sequence>
<evidence type="ECO:0000256" key="4">
    <source>
        <dbReference type="SAM" id="MobiDB-lite"/>
    </source>
</evidence>
<keyword evidence="1" id="KW-0805">Transcription regulation</keyword>
<evidence type="ECO:0000259" key="5">
    <source>
        <dbReference type="PROSITE" id="PS50949"/>
    </source>
</evidence>
<dbReference type="Pfam" id="PF07729">
    <property type="entry name" value="FCD"/>
    <property type="match status" value="1"/>
</dbReference>
<dbReference type="PANTHER" id="PTHR43537:SF49">
    <property type="entry name" value="TRANSCRIPTIONAL REGULATORY PROTEIN"/>
    <property type="match status" value="1"/>
</dbReference>
<dbReference type="OrthoDB" id="7620579at2"/>
<dbReference type="AlphaFoldDB" id="A0A2V2LD68"/>
<dbReference type="InterPro" id="IPR000524">
    <property type="entry name" value="Tscrpt_reg_HTH_GntR"/>
</dbReference>
<gene>
    <name evidence="6" type="ORF">DKT77_08720</name>
</gene>
<feature type="domain" description="HTH gntR-type" evidence="5">
    <location>
        <begin position="20"/>
        <end position="87"/>
    </location>
</feature>